<dbReference type="SUPFAM" id="SSF50494">
    <property type="entry name" value="Trypsin-like serine proteases"/>
    <property type="match status" value="1"/>
</dbReference>
<dbReference type="FunFam" id="2.40.10.10:FF:000002">
    <property type="entry name" value="Transmembrane protease serine"/>
    <property type="match status" value="1"/>
</dbReference>
<dbReference type="SMART" id="SM00020">
    <property type="entry name" value="Tryp_SPc"/>
    <property type="match status" value="1"/>
</dbReference>
<reference evidence="9" key="1">
    <citation type="journal article" date="2023" name="Mol. Biol. Evol.">
        <title>Third-Generation Sequencing Reveals the Adaptive Role of the Epigenome in Three Deep-Sea Polychaetes.</title>
        <authorList>
            <person name="Perez M."/>
            <person name="Aroh O."/>
            <person name="Sun Y."/>
            <person name="Lan Y."/>
            <person name="Juniper S.K."/>
            <person name="Young C.R."/>
            <person name="Angers B."/>
            <person name="Qian P.Y."/>
        </authorList>
    </citation>
    <scope>NUCLEOTIDE SEQUENCE</scope>
    <source>
        <strain evidence="9">P08H-3</strain>
    </source>
</reference>
<keyword evidence="4" id="KW-0378">Hydrolase</keyword>
<dbReference type="AlphaFoldDB" id="A0AAD9N456"/>
<dbReference type="PANTHER" id="PTHR24264">
    <property type="entry name" value="TRYPSIN-RELATED"/>
    <property type="match status" value="1"/>
</dbReference>
<dbReference type="InterPro" id="IPR043504">
    <property type="entry name" value="Peptidase_S1_PA_chymotrypsin"/>
</dbReference>
<keyword evidence="3" id="KW-0645">Protease</keyword>
<dbReference type="InterPro" id="IPR050127">
    <property type="entry name" value="Serine_Proteases_S1"/>
</dbReference>
<dbReference type="PANTHER" id="PTHR24264:SF65">
    <property type="entry name" value="SRCR DOMAIN-CONTAINING PROTEIN"/>
    <property type="match status" value="1"/>
</dbReference>
<evidence type="ECO:0000256" key="2">
    <source>
        <dbReference type="ARBA" id="ARBA00022525"/>
    </source>
</evidence>
<keyword evidence="2" id="KW-0964">Secreted</keyword>
<evidence type="ECO:0000259" key="8">
    <source>
        <dbReference type="PROSITE" id="PS50240"/>
    </source>
</evidence>
<dbReference type="GO" id="GO:0006508">
    <property type="term" value="P:proteolysis"/>
    <property type="evidence" value="ECO:0007669"/>
    <property type="project" value="UniProtKB-KW"/>
</dbReference>
<evidence type="ECO:0000256" key="7">
    <source>
        <dbReference type="ARBA" id="ARBA00024195"/>
    </source>
</evidence>
<keyword evidence="5" id="KW-0720">Serine protease</keyword>
<dbReference type="InterPro" id="IPR009003">
    <property type="entry name" value="Peptidase_S1_PA"/>
</dbReference>
<dbReference type="Gene3D" id="2.40.10.10">
    <property type="entry name" value="Trypsin-like serine proteases"/>
    <property type="match status" value="1"/>
</dbReference>
<dbReference type="InterPro" id="IPR001254">
    <property type="entry name" value="Trypsin_dom"/>
</dbReference>
<feature type="domain" description="Peptidase S1" evidence="8">
    <location>
        <begin position="15"/>
        <end position="154"/>
    </location>
</feature>
<evidence type="ECO:0000256" key="4">
    <source>
        <dbReference type="ARBA" id="ARBA00022801"/>
    </source>
</evidence>
<sequence>MIPLIWDLHFPHTGLVRLSEPLTYNRHVQPVCIPKINFPPGRLCTGVGWGTTLGTGNRSVLNQARLPILIQSTCRYWHRETNEVYPSMVCAGYEDGRRGDCHGDSGGPLLCFRAGRFWIQGVTSWGRPECKADEAPTVFTRVPSYYDWITEHISLN</sequence>
<dbReference type="Pfam" id="PF00089">
    <property type="entry name" value="Trypsin"/>
    <property type="match status" value="1"/>
</dbReference>
<dbReference type="CDD" id="cd00190">
    <property type="entry name" value="Tryp_SPc"/>
    <property type="match status" value="1"/>
</dbReference>
<proteinExistence type="inferred from homology"/>
<keyword evidence="6" id="KW-1015">Disulfide bond</keyword>
<name>A0AAD9N456_9ANNE</name>
<evidence type="ECO:0000313" key="10">
    <source>
        <dbReference type="Proteomes" id="UP001208570"/>
    </source>
</evidence>
<evidence type="ECO:0000256" key="3">
    <source>
        <dbReference type="ARBA" id="ARBA00022670"/>
    </source>
</evidence>
<comment type="caution">
    <text evidence="9">The sequence shown here is derived from an EMBL/GenBank/DDBJ whole genome shotgun (WGS) entry which is preliminary data.</text>
</comment>
<comment type="similarity">
    <text evidence="7">Belongs to the peptidase S1 family. CLIP subfamily.</text>
</comment>
<protein>
    <recommendedName>
        <fullName evidence="8">Peptidase S1 domain-containing protein</fullName>
    </recommendedName>
</protein>
<evidence type="ECO:0000256" key="6">
    <source>
        <dbReference type="ARBA" id="ARBA00023157"/>
    </source>
</evidence>
<dbReference type="PROSITE" id="PS50240">
    <property type="entry name" value="TRYPSIN_DOM"/>
    <property type="match status" value="1"/>
</dbReference>
<evidence type="ECO:0000256" key="1">
    <source>
        <dbReference type="ARBA" id="ARBA00004613"/>
    </source>
</evidence>
<dbReference type="Proteomes" id="UP001208570">
    <property type="component" value="Unassembled WGS sequence"/>
</dbReference>
<evidence type="ECO:0000256" key="5">
    <source>
        <dbReference type="ARBA" id="ARBA00022825"/>
    </source>
</evidence>
<dbReference type="EMBL" id="JAODUP010000258">
    <property type="protein sequence ID" value="KAK2154763.1"/>
    <property type="molecule type" value="Genomic_DNA"/>
</dbReference>
<keyword evidence="10" id="KW-1185">Reference proteome</keyword>
<accession>A0AAD9N456</accession>
<organism evidence="9 10">
    <name type="scientific">Paralvinella palmiformis</name>
    <dbReference type="NCBI Taxonomy" id="53620"/>
    <lineage>
        <taxon>Eukaryota</taxon>
        <taxon>Metazoa</taxon>
        <taxon>Spiralia</taxon>
        <taxon>Lophotrochozoa</taxon>
        <taxon>Annelida</taxon>
        <taxon>Polychaeta</taxon>
        <taxon>Sedentaria</taxon>
        <taxon>Canalipalpata</taxon>
        <taxon>Terebellida</taxon>
        <taxon>Terebelliformia</taxon>
        <taxon>Alvinellidae</taxon>
        <taxon>Paralvinella</taxon>
    </lineage>
</organism>
<evidence type="ECO:0000313" key="9">
    <source>
        <dbReference type="EMBL" id="KAK2154763.1"/>
    </source>
</evidence>
<dbReference type="GO" id="GO:0004252">
    <property type="term" value="F:serine-type endopeptidase activity"/>
    <property type="evidence" value="ECO:0007669"/>
    <property type="project" value="InterPro"/>
</dbReference>
<gene>
    <name evidence="9" type="ORF">LSH36_258g04037</name>
</gene>
<dbReference type="GO" id="GO:0005615">
    <property type="term" value="C:extracellular space"/>
    <property type="evidence" value="ECO:0007669"/>
    <property type="project" value="TreeGrafter"/>
</dbReference>
<comment type="subcellular location">
    <subcellularLocation>
        <location evidence="1">Secreted</location>
    </subcellularLocation>
</comment>